<gene>
    <name evidence="1" type="ORF">ACOLOM_LOCUS6191</name>
</gene>
<reference evidence="1" key="1">
    <citation type="submission" date="2021-06" db="EMBL/GenBank/DDBJ databases">
        <authorList>
            <person name="Kallberg Y."/>
            <person name="Tangrot J."/>
            <person name="Rosling A."/>
        </authorList>
    </citation>
    <scope>NUCLEOTIDE SEQUENCE</scope>
    <source>
        <strain evidence="1">CL356</strain>
    </source>
</reference>
<proteinExistence type="predicted"/>
<accession>A0ACA9MGC9</accession>
<keyword evidence="2" id="KW-1185">Reference proteome</keyword>
<dbReference type="Proteomes" id="UP000789525">
    <property type="component" value="Unassembled WGS sequence"/>
</dbReference>
<evidence type="ECO:0000313" key="2">
    <source>
        <dbReference type="Proteomes" id="UP000789525"/>
    </source>
</evidence>
<dbReference type="EMBL" id="CAJVPT010012389">
    <property type="protein sequence ID" value="CAG8587196.1"/>
    <property type="molecule type" value="Genomic_DNA"/>
</dbReference>
<evidence type="ECO:0000313" key="1">
    <source>
        <dbReference type="EMBL" id="CAG8587196.1"/>
    </source>
</evidence>
<comment type="caution">
    <text evidence="1">The sequence shown here is derived from an EMBL/GenBank/DDBJ whole genome shotgun (WGS) entry which is preliminary data.</text>
</comment>
<feature type="non-terminal residue" evidence="1">
    <location>
        <position position="1"/>
    </location>
</feature>
<sequence length="213" mass="23810">HRPQSPRVSFPHIHTLAILPTPNDATMNPINSRLRLQFDEVVEFASLSEWAVAREEQGSMSGEAHQNSFKILLEDAGYPPSSAYFYKLRAVAIHTKVPVQLGYSSVRSETQSFHYSILLKINLDSPSLVDRFGSLSISGDASSRIETEIAYMKPLEGSLYTTEIIKFGVYRGMLWSVTMLPTSLLLLEPPPRGAPREQDRLVAWSTGSSRTTR</sequence>
<protein>
    <submittedName>
        <fullName evidence="1">10172_t:CDS:1</fullName>
    </submittedName>
</protein>
<organism evidence="1 2">
    <name type="scientific">Acaulospora colombiana</name>
    <dbReference type="NCBI Taxonomy" id="27376"/>
    <lineage>
        <taxon>Eukaryota</taxon>
        <taxon>Fungi</taxon>
        <taxon>Fungi incertae sedis</taxon>
        <taxon>Mucoromycota</taxon>
        <taxon>Glomeromycotina</taxon>
        <taxon>Glomeromycetes</taxon>
        <taxon>Diversisporales</taxon>
        <taxon>Acaulosporaceae</taxon>
        <taxon>Acaulospora</taxon>
    </lineage>
</organism>
<name>A0ACA9MGC9_9GLOM</name>